<dbReference type="InterPro" id="IPR001138">
    <property type="entry name" value="Zn2Cys6_DnaBD"/>
</dbReference>
<dbReference type="PROSITE" id="PS00463">
    <property type="entry name" value="ZN2_CY6_FUNGAL_1"/>
    <property type="match status" value="1"/>
</dbReference>
<dbReference type="EMBL" id="CP138591">
    <property type="protein sequence ID" value="WPH04266.1"/>
    <property type="molecule type" value="Genomic_DNA"/>
</dbReference>
<dbReference type="Proteomes" id="UP001303373">
    <property type="component" value="Chromosome 12"/>
</dbReference>
<evidence type="ECO:0000256" key="5">
    <source>
        <dbReference type="ARBA" id="ARBA00023163"/>
    </source>
</evidence>
<dbReference type="SUPFAM" id="SSF57701">
    <property type="entry name" value="Zn2/Cys6 DNA-binding domain"/>
    <property type="match status" value="1"/>
</dbReference>
<name>A0AAQ3R7D2_9PEZI</name>
<dbReference type="InterPro" id="IPR051089">
    <property type="entry name" value="prtT"/>
</dbReference>
<evidence type="ECO:0000256" key="4">
    <source>
        <dbReference type="ARBA" id="ARBA00023125"/>
    </source>
</evidence>
<reference evidence="8 9" key="1">
    <citation type="submission" date="2023-11" db="EMBL/GenBank/DDBJ databases">
        <title>An acidophilic fungus is an integral part of prey digestion in a carnivorous sundew plant.</title>
        <authorList>
            <person name="Tsai I.J."/>
        </authorList>
    </citation>
    <scope>NUCLEOTIDE SEQUENCE [LARGE SCALE GENOMIC DNA]</scope>
    <source>
        <strain evidence="8">169a</strain>
    </source>
</reference>
<dbReference type="InterPro" id="IPR036864">
    <property type="entry name" value="Zn2-C6_fun-type_DNA-bd_sf"/>
</dbReference>
<evidence type="ECO:0000256" key="2">
    <source>
        <dbReference type="ARBA" id="ARBA00022723"/>
    </source>
</evidence>
<keyword evidence="5" id="KW-0804">Transcription</keyword>
<evidence type="ECO:0000313" key="8">
    <source>
        <dbReference type="EMBL" id="WPH04266.1"/>
    </source>
</evidence>
<keyword evidence="4" id="KW-0238">DNA-binding</keyword>
<evidence type="ECO:0000259" key="7">
    <source>
        <dbReference type="PROSITE" id="PS00463"/>
    </source>
</evidence>
<keyword evidence="6" id="KW-0539">Nucleus</keyword>
<dbReference type="GO" id="GO:0008270">
    <property type="term" value="F:zinc ion binding"/>
    <property type="evidence" value="ECO:0007669"/>
    <property type="project" value="InterPro"/>
</dbReference>
<protein>
    <recommendedName>
        <fullName evidence="7">Zn(2)-C6 fungal-type domain-containing protein</fullName>
    </recommendedName>
</protein>
<keyword evidence="9" id="KW-1185">Reference proteome</keyword>
<dbReference type="GO" id="GO:0000976">
    <property type="term" value="F:transcription cis-regulatory region binding"/>
    <property type="evidence" value="ECO:0007669"/>
    <property type="project" value="TreeGrafter"/>
</dbReference>
<dbReference type="GO" id="GO:0006351">
    <property type="term" value="P:DNA-templated transcription"/>
    <property type="evidence" value="ECO:0007669"/>
    <property type="project" value="InterPro"/>
</dbReference>
<dbReference type="GO" id="GO:0005634">
    <property type="term" value="C:nucleus"/>
    <property type="evidence" value="ECO:0007669"/>
    <property type="project" value="UniProtKB-SubCell"/>
</dbReference>
<evidence type="ECO:0000313" key="9">
    <source>
        <dbReference type="Proteomes" id="UP001303373"/>
    </source>
</evidence>
<sequence>MDGSPENNDSSPSASLTTNHTKALNKACEPCRASKLKCLIDPLLGDGRCKRCVATRRNCVFNAAQVRQRRTRMTDIRVAQLERQLQALRMKLESQQNGQCAKVSTFGSDGCTAATSSAPGWKFETPLTPGSWSGLKMTNQTTPKAPTIDFSSTVIDFSRGEIVEQSSVTTLDASDISGSTSNDVIARKVITWEHAEDLFNLFTSSFAPQYPFVTLPPQMRLQEVRQQRPATFLSILAATSSTSTPELNSQLNKELLNMFASRIILEQDRTLDLVQAMLIMAVWYSPSERLESLKHYQFAHHAATMAMDLGVADEPSDLNEPNAEPRQLDLDRRRTLLACYLLCTGISLAAGRPMMLHWTSFMEASAARLIAHPNAPLADQKLVAWVQLQRLAEKAVESFFSGQEALDISARDKQQKVTDYCDELDQWKRSLPFKIDGSLTIHYNQIRSRALCVCLYPDHSFHDFRPPFRIRHLDAEMPPPPKLTPFFARTVLGLVEALHDALESFVSMSTIDLLAAPVISYVRSCHALSVLLMLGMASIRPGNDIFKILDQPILKLDQYFTRIQEVVSSAIGPVGCKTPAKYLAIVKRMEDWWRAQNQKVPSQAYDLRPFMSVIPAKPQTVELVTAKPTIAQTSLGHSSSSTTNWDTSSSSYIISDSNLDVQFFPINPPGTLSDQAISLFNPWMLDPDQDVSGMPLPEIDWNMFDVEAISNNDELFE</sequence>
<evidence type="ECO:0000256" key="3">
    <source>
        <dbReference type="ARBA" id="ARBA00023015"/>
    </source>
</evidence>
<keyword evidence="2" id="KW-0479">Metal-binding</keyword>
<dbReference type="AlphaFoldDB" id="A0AAQ3R7D2"/>
<evidence type="ECO:0000256" key="6">
    <source>
        <dbReference type="ARBA" id="ARBA00023242"/>
    </source>
</evidence>
<dbReference type="PANTHER" id="PTHR31845:SF39">
    <property type="entry name" value="TRANSCRIPTION FACTOR PBCR-RELATED"/>
    <property type="match status" value="1"/>
</dbReference>
<comment type="subcellular location">
    <subcellularLocation>
        <location evidence="1">Nucleus</location>
    </subcellularLocation>
</comment>
<accession>A0AAQ3R7D2</accession>
<gene>
    <name evidence="8" type="ORF">R9X50_00715500</name>
</gene>
<dbReference type="Gene3D" id="4.10.240.10">
    <property type="entry name" value="Zn(2)-C6 fungal-type DNA-binding domain"/>
    <property type="match status" value="1"/>
</dbReference>
<dbReference type="CDD" id="cd00067">
    <property type="entry name" value="GAL4"/>
    <property type="match status" value="1"/>
</dbReference>
<dbReference type="PANTHER" id="PTHR31845">
    <property type="entry name" value="FINGER DOMAIN PROTEIN, PUTATIVE-RELATED"/>
    <property type="match status" value="1"/>
</dbReference>
<dbReference type="Pfam" id="PF04082">
    <property type="entry name" value="Fungal_trans"/>
    <property type="match status" value="1"/>
</dbReference>
<dbReference type="CDD" id="cd12148">
    <property type="entry name" value="fungal_TF_MHR"/>
    <property type="match status" value="1"/>
</dbReference>
<keyword evidence="3" id="KW-0805">Transcription regulation</keyword>
<dbReference type="GO" id="GO:0000981">
    <property type="term" value="F:DNA-binding transcription factor activity, RNA polymerase II-specific"/>
    <property type="evidence" value="ECO:0007669"/>
    <property type="project" value="InterPro"/>
</dbReference>
<feature type="domain" description="Zn(2)-C6 fungal-type" evidence="7">
    <location>
        <begin position="27"/>
        <end position="59"/>
    </location>
</feature>
<proteinExistence type="predicted"/>
<evidence type="ECO:0000256" key="1">
    <source>
        <dbReference type="ARBA" id="ARBA00004123"/>
    </source>
</evidence>
<organism evidence="8 9">
    <name type="scientific">Acrodontium crateriforme</name>
    <dbReference type="NCBI Taxonomy" id="150365"/>
    <lineage>
        <taxon>Eukaryota</taxon>
        <taxon>Fungi</taxon>
        <taxon>Dikarya</taxon>
        <taxon>Ascomycota</taxon>
        <taxon>Pezizomycotina</taxon>
        <taxon>Dothideomycetes</taxon>
        <taxon>Dothideomycetidae</taxon>
        <taxon>Mycosphaerellales</taxon>
        <taxon>Teratosphaeriaceae</taxon>
        <taxon>Acrodontium</taxon>
    </lineage>
</organism>
<dbReference type="InterPro" id="IPR007219">
    <property type="entry name" value="XnlR_reg_dom"/>
</dbReference>